<dbReference type="Proteomes" id="UP000002300">
    <property type="component" value="Chromosome"/>
</dbReference>
<protein>
    <recommendedName>
        <fullName evidence="3">Integrase</fullName>
    </recommendedName>
</protein>
<dbReference type="KEGG" id="bcy:Bcer98_1705"/>
<name>A7GPF1_BACCN</name>
<dbReference type="AlphaFoldDB" id="A7GPF1"/>
<sequence>MSGRLGHKRVGITLDTYSHVVLGLQEAAVD</sequence>
<evidence type="ECO:0008006" key="3">
    <source>
        <dbReference type="Google" id="ProtNLM"/>
    </source>
</evidence>
<reference evidence="1 2" key="1">
    <citation type="journal article" date="2008" name="Chem. Biol. Interact.">
        <title>Extending the Bacillus cereus group genomics to putative food-borne pathogens of different toxicity.</title>
        <authorList>
            <person name="Lapidus A."/>
            <person name="Goltsman E."/>
            <person name="Auger S."/>
            <person name="Galleron N."/>
            <person name="Segurens B."/>
            <person name="Dossat C."/>
            <person name="Land M.L."/>
            <person name="Broussolle V."/>
            <person name="Brillard J."/>
            <person name="Guinebretiere M.H."/>
            <person name="Sanchis V."/>
            <person name="Nguen-The C."/>
            <person name="Lereclus D."/>
            <person name="Richardson P."/>
            <person name="Wincker P."/>
            <person name="Weissenbach J."/>
            <person name="Ehrlich S.D."/>
            <person name="Sorokin A."/>
        </authorList>
    </citation>
    <scope>NUCLEOTIDE SEQUENCE [LARGE SCALE GENOMIC DNA]</scope>
    <source>
        <strain evidence="2">DSM 22905 / CIP 110041 / 391-98 / NVH 391-98</strain>
    </source>
</reference>
<evidence type="ECO:0000313" key="2">
    <source>
        <dbReference type="Proteomes" id="UP000002300"/>
    </source>
</evidence>
<dbReference type="HOGENOM" id="CLU_3402038_0_0_9"/>
<gene>
    <name evidence="1" type="ordered locus">Bcer98_1705</name>
</gene>
<keyword evidence="2" id="KW-1185">Reference proteome</keyword>
<accession>A7GPF1</accession>
<proteinExistence type="predicted"/>
<dbReference type="EMBL" id="CP000764">
    <property type="protein sequence ID" value="ABS22009.1"/>
    <property type="molecule type" value="Genomic_DNA"/>
</dbReference>
<evidence type="ECO:0000313" key="1">
    <source>
        <dbReference type="EMBL" id="ABS22009.1"/>
    </source>
</evidence>
<organism evidence="1 2">
    <name type="scientific">Bacillus cytotoxicus (strain DSM 22905 / CIP 110041 / 391-98 / NVH 391-98)</name>
    <dbReference type="NCBI Taxonomy" id="315749"/>
    <lineage>
        <taxon>Bacteria</taxon>
        <taxon>Bacillati</taxon>
        <taxon>Bacillota</taxon>
        <taxon>Bacilli</taxon>
        <taxon>Bacillales</taxon>
        <taxon>Bacillaceae</taxon>
        <taxon>Bacillus</taxon>
        <taxon>Bacillus cereus group</taxon>
    </lineage>
</organism>